<sequence>MMCAACESNLKPGEEFLQCMNESCGKLYHYLCNNQTLILDERSFWICPECRCTAKRGGNNSEIPVGSPIPVRESNITIRKIPSVSLKVDSVEETCNITSNFKILQQQMSELNTKFIELFHYIHKCHEKIDDSKDMLTTLTDKVTKIENRGTQNQVCTTSHLQSQQPSTGSGSKSKNTSKVQKLKNHKSTQNSTKQNPIEQPTTSYTSAIDTYTDNNIINKSIETHIEPAPTESLISLQSTKSDVTLSTTCNITNIEPCKIVTSKKKIKETPLSDAQAVLVSQP</sequence>
<dbReference type="InterPro" id="IPR019786">
    <property type="entry name" value="Zinc_finger_PHD-type_CS"/>
</dbReference>
<dbReference type="SMART" id="SM00249">
    <property type="entry name" value="PHD"/>
    <property type="match status" value="1"/>
</dbReference>
<keyword evidence="8" id="KW-1185">Reference proteome</keyword>
<evidence type="ECO:0000256" key="2">
    <source>
        <dbReference type="ARBA" id="ARBA00022771"/>
    </source>
</evidence>
<name>A0AAV1LLU0_9NEOP</name>
<dbReference type="PROSITE" id="PS01359">
    <property type="entry name" value="ZF_PHD_1"/>
    <property type="match status" value="1"/>
</dbReference>
<comment type="caution">
    <text evidence="7">The sequence shown here is derived from an EMBL/GenBank/DDBJ whole genome shotgun (WGS) entry which is preliminary data.</text>
</comment>
<evidence type="ECO:0000256" key="1">
    <source>
        <dbReference type="ARBA" id="ARBA00022723"/>
    </source>
</evidence>
<organism evidence="7 8">
    <name type="scientific">Parnassius mnemosyne</name>
    <name type="common">clouded apollo</name>
    <dbReference type="NCBI Taxonomy" id="213953"/>
    <lineage>
        <taxon>Eukaryota</taxon>
        <taxon>Metazoa</taxon>
        <taxon>Ecdysozoa</taxon>
        <taxon>Arthropoda</taxon>
        <taxon>Hexapoda</taxon>
        <taxon>Insecta</taxon>
        <taxon>Pterygota</taxon>
        <taxon>Neoptera</taxon>
        <taxon>Endopterygota</taxon>
        <taxon>Lepidoptera</taxon>
        <taxon>Glossata</taxon>
        <taxon>Ditrysia</taxon>
        <taxon>Papilionoidea</taxon>
        <taxon>Papilionidae</taxon>
        <taxon>Parnassiinae</taxon>
        <taxon>Parnassini</taxon>
        <taxon>Parnassius</taxon>
        <taxon>Driopa</taxon>
    </lineage>
</organism>
<dbReference type="AlphaFoldDB" id="A0AAV1LLU0"/>
<evidence type="ECO:0000256" key="5">
    <source>
        <dbReference type="SAM" id="MobiDB-lite"/>
    </source>
</evidence>
<feature type="region of interest" description="Disordered" evidence="5">
    <location>
        <begin position="150"/>
        <end position="205"/>
    </location>
</feature>
<evidence type="ECO:0000256" key="4">
    <source>
        <dbReference type="PROSITE-ProRule" id="PRU00146"/>
    </source>
</evidence>
<dbReference type="Gene3D" id="3.30.40.10">
    <property type="entry name" value="Zinc/RING finger domain, C3HC4 (zinc finger)"/>
    <property type="match status" value="1"/>
</dbReference>
<feature type="domain" description="PHD-type" evidence="6">
    <location>
        <begin position="1"/>
        <end position="53"/>
    </location>
</feature>
<feature type="compositionally biased region" description="Low complexity" evidence="5">
    <location>
        <begin position="167"/>
        <end position="179"/>
    </location>
</feature>
<dbReference type="PROSITE" id="PS50016">
    <property type="entry name" value="ZF_PHD_2"/>
    <property type="match status" value="1"/>
</dbReference>
<evidence type="ECO:0000256" key="3">
    <source>
        <dbReference type="ARBA" id="ARBA00022833"/>
    </source>
</evidence>
<dbReference type="InterPro" id="IPR011011">
    <property type="entry name" value="Znf_FYVE_PHD"/>
</dbReference>
<keyword evidence="1" id="KW-0479">Metal-binding</keyword>
<protein>
    <recommendedName>
        <fullName evidence="6">PHD-type domain-containing protein</fullName>
    </recommendedName>
</protein>
<feature type="compositionally biased region" description="Polar residues" evidence="5">
    <location>
        <begin position="150"/>
        <end position="166"/>
    </location>
</feature>
<reference evidence="7 8" key="1">
    <citation type="submission" date="2023-11" db="EMBL/GenBank/DDBJ databases">
        <authorList>
            <person name="Hedman E."/>
            <person name="Englund M."/>
            <person name="Stromberg M."/>
            <person name="Nyberg Akerstrom W."/>
            <person name="Nylinder S."/>
            <person name="Jareborg N."/>
            <person name="Kallberg Y."/>
            <person name="Kronander E."/>
        </authorList>
    </citation>
    <scope>NUCLEOTIDE SEQUENCE [LARGE SCALE GENOMIC DNA]</scope>
</reference>
<dbReference type="InterPro" id="IPR013083">
    <property type="entry name" value="Znf_RING/FYVE/PHD"/>
</dbReference>
<dbReference type="Proteomes" id="UP001314205">
    <property type="component" value="Unassembled WGS sequence"/>
</dbReference>
<gene>
    <name evidence="7" type="ORF">PARMNEM_LOCUS14550</name>
</gene>
<proteinExistence type="predicted"/>
<dbReference type="EMBL" id="CAVLGL010000091">
    <property type="protein sequence ID" value="CAK1594999.1"/>
    <property type="molecule type" value="Genomic_DNA"/>
</dbReference>
<evidence type="ECO:0000259" key="6">
    <source>
        <dbReference type="PROSITE" id="PS50016"/>
    </source>
</evidence>
<evidence type="ECO:0000313" key="7">
    <source>
        <dbReference type="EMBL" id="CAK1594999.1"/>
    </source>
</evidence>
<keyword evidence="3" id="KW-0862">Zinc</keyword>
<feature type="compositionally biased region" description="Polar residues" evidence="5">
    <location>
        <begin position="188"/>
        <end position="205"/>
    </location>
</feature>
<dbReference type="InterPro" id="IPR019787">
    <property type="entry name" value="Znf_PHD-finger"/>
</dbReference>
<dbReference type="SUPFAM" id="SSF57903">
    <property type="entry name" value="FYVE/PHD zinc finger"/>
    <property type="match status" value="1"/>
</dbReference>
<evidence type="ECO:0000313" key="8">
    <source>
        <dbReference type="Proteomes" id="UP001314205"/>
    </source>
</evidence>
<dbReference type="CDD" id="cd15489">
    <property type="entry name" value="PHD_SF"/>
    <property type="match status" value="1"/>
</dbReference>
<keyword evidence="2 4" id="KW-0863">Zinc-finger</keyword>
<dbReference type="Pfam" id="PF00628">
    <property type="entry name" value="PHD"/>
    <property type="match status" value="1"/>
</dbReference>
<accession>A0AAV1LLU0</accession>
<dbReference type="InterPro" id="IPR001965">
    <property type="entry name" value="Znf_PHD"/>
</dbReference>
<dbReference type="GO" id="GO:0008270">
    <property type="term" value="F:zinc ion binding"/>
    <property type="evidence" value="ECO:0007669"/>
    <property type="project" value="UniProtKB-KW"/>
</dbReference>